<dbReference type="Gene3D" id="1.10.533.10">
    <property type="entry name" value="Death Domain, Fas"/>
    <property type="match status" value="1"/>
</dbReference>
<keyword evidence="3" id="KW-0677">Repeat</keyword>
<dbReference type="GO" id="GO:0097049">
    <property type="term" value="P:motor neuron apoptotic process"/>
    <property type="evidence" value="ECO:0007669"/>
    <property type="project" value="TreeGrafter"/>
</dbReference>
<dbReference type="GO" id="GO:0009897">
    <property type="term" value="C:external side of plasma membrane"/>
    <property type="evidence" value="ECO:0007669"/>
    <property type="project" value="TreeGrafter"/>
</dbReference>
<comment type="caution">
    <text evidence="6">Lacks conserved residue(s) required for the propagation of feature annotation.</text>
</comment>
<feature type="repeat" description="TNFR-Cys" evidence="6">
    <location>
        <begin position="72"/>
        <end position="115"/>
    </location>
</feature>
<dbReference type="PANTHER" id="PTHR46874:SF1">
    <property type="entry name" value="TUMOR NECROSIS FACTOR RECEPTOR SUPERFAMILY MEMBER 6"/>
    <property type="match status" value="1"/>
</dbReference>
<reference evidence="9" key="3">
    <citation type="submission" date="2025-09" db="UniProtKB">
        <authorList>
            <consortium name="Ensembl"/>
        </authorList>
    </citation>
    <scope>IDENTIFICATION</scope>
</reference>
<evidence type="ECO:0000256" key="5">
    <source>
        <dbReference type="ARBA" id="ARBA00023180"/>
    </source>
</evidence>
<name>A0A8C5I135_GOUWI</name>
<dbReference type="GO" id="GO:0005031">
    <property type="term" value="F:tumor necrosis factor receptor activity"/>
    <property type="evidence" value="ECO:0007669"/>
    <property type="project" value="TreeGrafter"/>
</dbReference>
<keyword evidence="4 6" id="KW-1015">Disulfide bond</keyword>
<evidence type="ECO:0008006" key="11">
    <source>
        <dbReference type="Google" id="ProtNLM"/>
    </source>
</evidence>
<keyword evidence="5" id="KW-0325">Glycoprotein</keyword>
<dbReference type="GO" id="GO:0031265">
    <property type="term" value="C:CD95 death-inducing signaling complex"/>
    <property type="evidence" value="ECO:0007669"/>
    <property type="project" value="TreeGrafter"/>
</dbReference>
<accession>A0A8C5I135</accession>
<dbReference type="InterPro" id="IPR000488">
    <property type="entry name" value="Death_dom"/>
</dbReference>
<reference evidence="9" key="2">
    <citation type="submission" date="2025-08" db="UniProtKB">
        <authorList>
            <consortium name="Ensembl"/>
        </authorList>
    </citation>
    <scope>IDENTIFICATION</scope>
</reference>
<dbReference type="PANTHER" id="PTHR46874">
    <property type="entry name" value="TUMOR NECROSIS FACTOR RECEPTOR SUPERFAMILY MEMBER 6"/>
    <property type="match status" value="1"/>
</dbReference>
<proteinExistence type="predicted"/>
<dbReference type="AlphaFoldDB" id="A0A8C5I135"/>
<evidence type="ECO:0000259" key="7">
    <source>
        <dbReference type="PROSITE" id="PS50017"/>
    </source>
</evidence>
<dbReference type="SUPFAM" id="SSF57586">
    <property type="entry name" value="TNF receptor-like"/>
    <property type="match status" value="1"/>
</dbReference>
<dbReference type="GO" id="GO:0097527">
    <property type="term" value="P:necroptotic signaling pathway"/>
    <property type="evidence" value="ECO:0007669"/>
    <property type="project" value="TreeGrafter"/>
</dbReference>
<dbReference type="SUPFAM" id="SSF47986">
    <property type="entry name" value="DEATH domain"/>
    <property type="match status" value="1"/>
</dbReference>
<dbReference type="GO" id="GO:0032872">
    <property type="term" value="P:regulation of stress-activated MAPK cascade"/>
    <property type="evidence" value="ECO:0007669"/>
    <property type="project" value="TreeGrafter"/>
</dbReference>
<sequence length="248" mass="27389">MVHYPSTTLSPLASKCFHTSDLKAAGACTISTSGLFNHFLSNVHYFSFPLPPVGQYLTKHCTVSPDDRKCEQCVEGTYNSHPNNQETCLPCTSCSHQNANLEVATACAVNRNTRCQCKTDHYCTSFSAGSCKVCDPCTTFKPCSSFFKEVPNIDIQPLLPDISEVLGWKVMVHVARRSPISDAAIESCKLDHQGDSQEQTLQLLKKWVEIHGRASSSELLRMLEEGGKKDKAERIRDILDKAASARSD</sequence>
<dbReference type="GO" id="GO:0097192">
    <property type="term" value="P:extrinsic apoptotic signaling pathway in absence of ligand"/>
    <property type="evidence" value="ECO:0007669"/>
    <property type="project" value="TreeGrafter"/>
</dbReference>
<protein>
    <recommendedName>
        <fullName evidence="11">Tumor necrosis factor receptor superfamily member 6</fullName>
    </recommendedName>
</protein>
<dbReference type="PROSITE" id="PS50050">
    <property type="entry name" value="TNFR_NGFR_2"/>
    <property type="match status" value="1"/>
</dbReference>
<evidence type="ECO:0000256" key="1">
    <source>
        <dbReference type="ARBA" id="ARBA00022703"/>
    </source>
</evidence>
<evidence type="ECO:0000256" key="3">
    <source>
        <dbReference type="ARBA" id="ARBA00022737"/>
    </source>
</evidence>
<dbReference type="Ensembl" id="ENSGWIT00000056776.1">
    <property type="protein sequence ID" value="ENSGWIP00000052615.1"/>
    <property type="gene ID" value="ENSGWIG00000025374.1"/>
</dbReference>
<reference evidence="9" key="1">
    <citation type="submission" date="2020-06" db="EMBL/GenBank/DDBJ databases">
        <authorList>
            <consortium name="Wellcome Sanger Institute Data Sharing"/>
        </authorList>
    </citation>
    <scope>NUCLEOTIDE SEQUENCE [LARGE SCALE GENOMIC DNA]</scope>
</reference>
<dbReference type="InterPro" id="IPR001368">
    <property type="entry name" value="TNFR/NGFR_Cys_rich_reg"/>
</dbReference>
<evidence type="ECO:0000256" key="6">
    <source>
        <dbReference type="PROSITE-ProRule" id="PRU00206"/>
    </source>
</evidence>
<dbReference type="GO" id="GO:0006924">
    <property type="term" value="P:activation-induced cell death of T cells"/>
    <property type="evidence" value="ECO:0007669"/>
    <property type="project" value="TreeGrafter"/>
</dbReference>
<evidence type="ECO:0000256" key="4">
    <source>
        <dbReference type="ARBA" id="ARBA00023157"/>
    </source>
</evidence>
<feature type="domain" description="TNFR-Cys" evidence="8">
    <location>
        <begin position="72"/>
        <end position="115"/>
    </location>
</feature>
<dbReference type="Gene3D" id="2.10.50.10">
    <property type="entry name" value="Tumor Necrosis Factor Receptor, subunit A, domain 2"/>
    <property type="match status" value="2"/>
</dbReference>
<organism evidence="9 10">
    <name type="scientific">Gouania willdenowi</name>
    <name type="common">Blunt-snouted clingfish</name>
    <name type="synonym">Lepadogaster willdenowi</name>
    <dbReference type="NCBI Taxonomy" id="441366"/>
    <lineage>
        <taxon>Eukaryota</taxon>
        <taxon>Metazoa</taxon>
        <taxon>Chordata</taxon>
        <taxon>Craniata</taxon>
        <taxon>Vertebrata</taxon>
        <taxon>Euteleostomi</taxon>
        <taxon>Actinopterygii</taxon>
        <taxon>Neopterygii</taxon>
        <taxon>Teleostei</taxon>
        <taxon>Neoteleostei</taxon>
        <taxon>Acanthomorphata</taxon>
        <taxon>Ovalentaria</taxon>
        <taxon>Blenniimorphae</taxon>
        <taxon>Blenniiformes</taxon>
        <taxon>Gobiesocoidei</taxon>
        <taxon>Gobiesocidae</taxon>
        <taxon>Gobiesocinae</taxon>
        <taxon>Gouania</taxon>
    </lineage>
</organism>
<evidence type="ECO:0000313" key="9">
    <source>
        <dbReference type="Ensembl" id="ENSGWIP00000052615.1"/>
    </source>
</evidence>
<dbReference type="PROSITE" id="PS50017">
    <property type="entry name" value="DEATH_DOMAIN"/>
    <property type="match status" value="1"/>
</dbReference>
<keyword evidence="2" id="KW-0732">Signal</keyword>
<dbReference type="GO" id="GO:0043066">
    <property type="term" value="P:negative regulation of apoptotic process"/>
    <property type="evidence" value="ECO:0007669"/>
    <property type="project" value="TreeGrafter"/>
</dbReference>
<dbReference type="SMART" id="SM00208">
    <property type="entry name" value="TNFR"/>
    <property type="match status" value="1"/>
</dbReference>
<feature type="disulfide bond" evidence="6">
    <location>
        <begin position="73"/>
        <end position="88"/>
    </location>
</feature>
<keyword evidence="10" id="KW-1185">Reference proteome</keyword>
<evidence type="ECO:0000313" key="10">
    <source>
        <dbReference type="Proteomes" id="UP000694680"/>
    </source>
</evidence>
<evidence type="ECO:0000256" key="2">
    <source>
        <dbReference type="ARBA" id="ARBA00022729"/>
    </source>
</evidence>
<feature type="domain" description="Death" evidence="7">
    <location>
        <begin position="174"/>
        <end position="239"/>
    </location>
</feature>
<evidence type="ECO:0000259" key="8">
    <source>
        <dbReference type="PROSITE" id="PS50050"/>
    </source>
</evidence>
<dbReference type="Proteomes" id="UP000694680">
    <property type="component" value="Chromosome 15"/>
</dbReference>
<dbReference type="InterPro" id="IPR011029">
    <property type="entry name" value="DEATH-like_dom_sf"/>
</dbReference>
<keyword evidence="1" id="KW-0053">Apoptosis</keyword>
<dbReference type="GO" id="GO:0045121">
    <property type="term" value="C:membrane raft"/>
    <property type="evidence" value="ECO:0007669"/>
    <property type="project" value="TreeGrafter"/>
</dbReference>
<dbReference type="Pfam" id="PF00531">
    <property type="entry name" value="Death"/>
    <property type="match status" value="1"/>
</dbReference>